<accession>A0ABP0PAJ7</accession>
<feature type="transmembrane region" description="Helical" evidence="4">
    <location>
        <begin position="308"/>
        <end position="329"/>
    </location>
</feature>
<evidence type="ECO:0000256" key="4">
    <source>
        <dbReference type="SAM" id="Phobius"/>
    </source>
</evidence>
<keyword evidence="4" id="KW-1133">Transmembrane helix</keyword>
<sequence>MEKLPVDEIVASSVKRIAELGFNCVRVAYSLEAHVRNPFLEEQFVKANRFLSGKRFLDGFDAGIEALTKAGLMVIIDQHVSRAGYCCHWSQDEGLWYVPGYPEDIWIQSLVNMTRRYRGNSFVVGIDLRNEVHDLHSNPKWGNGLMMTWGDNDPKTDWAAAATRAGNRVLAENQDLIIVVMALCFGMELRPMRSHPIKLDLPNRVVYETHNYVEYQFWNLIPRDLGITFSTLRTITMLSCLALSATIFYLLRRWRRSGTGYPPKHLFLMSLGAWSALFSLIFMAMAFTTYKAACTYCKWGAQEDFLPWVYFWLLAALGGLALLVVSWRLSGMASLAELLQVDRNLLQSDESCDEETDLFRKSSGEGSGREITRPWDRGLVINLQCFMVSVILLLVCMVALLAAIFIDTYWFYERWLDKQWGFALEEGQAFTAPIWMGEFGYLNHGSFWLQFMRYLSSRDVDFAYWAINGIKYSEGFNQANGGINWGDLRFRDAVRAEDDVELRALEADEDCTQAADGSCSLELLQAGSRREAWDDEPTAWGDLSHYGRFTGGTCSFWNCDQSRGPTICHHLKCICAEGYLAFAGTCRSESEQPTTALGTRTGETCRMGYCTVPHSTCKAGKCFCGRGYTANNGVCQVVRCIWRTGCLFWCLVLSVELGLVESTGPKGTTAEILLVENCEIGKRR</sequence>
<keyword evidence="4" id="KW-0812">Transmembrane</keyword>
<feature type="transmembrane region" description="Helical" evidence="4">
    <location>
        <begin position="235"/>
        <end position="254"/>
    </location>
</feature>
<feature type="transmembrane region" description="Helical" evidence="4">
    <location>
        <begin position="266"/>
        <end position="288"/>
    </location>
</feature>
<name>A0ABP0PAJ7_9DINO</name>
<feature type="domain" description="Glycoside hydrolase family 5" evidence="5">
    <location>
        <begin position="12"/>
        <end position="217"/>
    </location>
</feature>
<organism evidence="6 7">
    <name type="scientific">Durusdinium trenchii</name>
    <dbReference type="NCBI Taxonomy" id="1381693"/>
    <lineage>
        <taxon>Eukaryota</taxon>
        <taxon>Sar</taxon>
        <taxon>Alveolata</taxon>
        <taxon>Dinophyceae</taxon>
        <taxon>Suessiales</taxon>
        <taxon>Symbiodiniaceae</taxon>
        <taxon>Durusdinium</taxon>
    </lineage>
</organism>
<keyword evidence="2" id="KW-0378">Hydrolase</keyword>
<dbReference type="EMBL" id="CAXAMM010034335">
    <property type="protein sequence ID" value="CAK9072668.1"/>
    <property type="molecule type" value="Genomic_DNA"/>
</dbReference>
<comment type="caution">
    <text evidence="6">The sequence shown here is derived from an EMBL/GenBank/DDBJ whole genome shotgun (WGS) entry which is preliminary data.</text>
</comment>
<comment type="similarity">
    <text evidence="1">Belongs to the glycosyl hydrolase 5 (cellulase A) family.</text>
</comment>
<keyword evidence="7" id="KW-1185">Reference proteome</keyword>
<evidence type="ECO:0000259" key="5">
    <source>
        <dbReference type="Pfam" id="PF00150"/>
    </source>
</evidence>
<protein>
    <submittedName>
        <fullName evidence="6">4-beta-glucanase E1 (Endocellulase E1</fullName>
    </submittedName>
</protein>
<dbReference type="PANTHER" id="PTHR31263">
    <property type="entry name" value="CELLULASE FAMILY PROTEIN (AFU_ORTHOLOGUE AFUA_5G14560)"/>
    <property type="match status" value="1"/>
</dbReference>
<dbReference type="Proteomes" id="UP001642464">
    <property type="component" value="Unassembled WGS sequence"/>
</dbReference>
<dbReference type="Pfam" id="PF00150">
    <property type="entry name" value="Cellulase"/>
    <property type="match status" value="1"/>
</dbReference>
<proteinExistence type="inferred from homology"/>
<gene>
    <name evidence="6" type="ORF">SCF082_LOCUS35711</name>
</gene>
<dbReference type="PANTHER" id="PTHR31263:SF0">
    <property type="entry name" value="CELLULASE FAMILY PROTEIN (AFU_ORTHOLOGUE AFUA_5G14560)"/>
    <property type="match status" value="1"/>
</dbReference>
<evidence type="ECO:0000313" key="7">
    <source>
        <dbReference type="Proteomes" id="UP001642464"/>
    </source>
</evidence>
<reference evidence="6 7" key="1">
    <citation type="submission" date="2024-02" db="EMBL/GenBank/DDBJ databases">
        <authorList>
            <person name="Chen Y."/>
            <person name="Shah S."/>
            <person name="Dougan E. K."/>
            <person name="Thang M."/>
            <person name="Chan C."/>
        </authorList>
    </citation>
    <scope>NUCLEOTIDE SEQUENCE [LARGE SCALE GENOMIC DNA]</scope>
</reference>
<dbReference type="InterPro" id="IPR001547">
    <property type="entry name" value="Glyco_hydro_5"/>
</dbReference>
<dbReference type="SUPFAM" id="SSF51445">
    <property type="entry name" value="(Trans)glycosidases"/>
    <property type="match status" value="1"/>
</dbReference>
<evidence type="ECO:0000313" key="6">
    <source>
        <dbReference type="EMBL" id="CAK9072668.1"/>
    </source>
</evidence>
<keyword evidence="3" id="KW-0326">Glycosidase</keyword>
<dbReference type="Gene3D" id="3.20.20.80">
    <property type="entry name" value="Glycosidases"/>
    <property type="match status" value="1"/>
</dbReference>
<feature type="transmembrane region" description="Helical" evidence="4">
    <location>
        <begin position="379"/>
        <end position="412"/>
    </location>
</feature>
<keyword evidence="4" id="KW-0472">Membrane</keyword>
<evidence type="ECO:0000256" key="3">
    <source>
        <dbReference type="ARBA" id="ARBA00023295"/>
    </source>
</evidence>
<dbReference type="InterPro" id="IPR017853">
    <property type="entry name" value="GH"/>
</dbReference>
<evidence type="ECO:0000256" key="1">
    <source>
        <dbReference type="ARBA" id="ARBA00005641"/>
    </source>
</evidence>
<evidence type="ECO:0000256" key="2">
    <source>
        <dbReference type="ARBA" id="ARBA00022801"/>
    </source>
</evidence>